<feature type="transmembrane region" description="Helical" evidence="9">
    <location>
        <begin position="235"/>
        <end position="256"/>
    </location>
</feature>
<dbReference type="Pfam" id="PF00909">
    <property type="entry name" value="Ammonium_transp"/>
    <property type="match status" value="1"/>
</dbReference>
<gene>
    <name evidence="12" type="primary">amt</name>
    <name evidence="12" type="ORF">GTW20_16555</name>
</gene>
<dbReference type="PANTHER" id="PTHR43029:SF10">
    <property type="entry name" value="AMMONIUM TRANSPORTER MEP2"/>
    <property type="match status" value="1"/>
</dbReference>
<comment type="subcellular location">
    <subcellularLocation>
        <location evidence="9">Cell membrane</location>
        <topology evidence="9">Multi-pass membrane protein</topology>
    </subcellularLocation>
    <subcellularLocation>
        <location evidence="1">Membrane</location>
        <topology evidence="1">Multi-pass membrane protein</topology>
    </subcellularLocation>
</comment>
<feature type="transmembrane region" description="Helical" evidence="9">
    <location>
        <begin position="203"/>
        <end position="223"/>
    </location>
</feature>
<dbReference type="NCBIfam" id="TIGR00836">
    <property type="entry name" value="amt"/>
    <property type="match status" value="1"/>
</dbReference>
<proteinExistence type="inferred from homology"/>
<dbReference type="GeneID" id="91391307"/>
<reference evidence="12 13" key="1">
    <citation type="journal article" date="2019" name="Nat. Commun.">
        <title>The antimicrobial potential of Streptomyces from insect microbiomes.</title>
        <authorList>
            <person name="Chevrette M.G."/>
            <person name="Carlson C.M."/>
            <person name="Ortega H.E."/>
            <person name="Thomas C."/>
            <person name="Ananiev G.E."/>
            <person name="Barns K.J."/>
            <person name="Book A.J."/>
            <person name="Cagnazzo J."/>
            <person name="Carlos C."/>
            <person name="Flanigan W."/>
            <person name="Grubbs K.J."/>
            <person name="Horn H.A."/>
            <person name="Hoffmann F.M."/>
            <person name="Klassen J.L."/>
            <person name="Knack J.J."/>
            <person name="Lewin G.R."/>
            <person name="McDonald B.R."/>
            <person name="Muller L."/>
            <person name="Melo W.G.P."/>
            <person name="Pinto-Tomas A.A."/>
            <person name="Schmitz A."/>
            <person name="Wendt-Pienkowski E."/>
            <person name="Wildman S."/>
            <person name="Zhao M."/>
            <person name="Zhang F."/>
            <person name="Bugni T.S."/>
            <person name="Andes D.R."/>
            <person name="Pupo M.T."/>
            <person name="Currie C.R."/>
        </authorList>
    </citation>
    <scope>NUCLEOTIDE SEQUENCE [LARGE SCALE GENOMIC DNA]</scope>
    <source>
        <strain evidence="12 13">SID5840</strain>
    </source>
</reference>
<keyword evidence="5 9" id="KW-1133">Transmembrane helix</keyword>
<feature type="transmembrane region" description="Helical" evidence="9">
    <location>
        <begin position="321"/>
        <end position="340"/>
    </location>
</feature>
<sequence>MIDTGNTAWLLMSAALVMLMTPGLAFFYGGMARAKSVLNMMLMSFSSIALVSVLWVLVGHSLTYAPGRGALDLFIGGLDHVGLADLVTGVDPEGGYPLLVDAGFQLMFAVITVALISGAIADRAKFGAWLLFVPVWALAVYFPVAHWVWGGGWISSLHEYTGLPEVIDFAGGTAVHINAGAAALALVIVLGRRKGFGSEGTRPHNMPFVLLGVALLWFGWFGFNGGSAYAADEQAALALVNTQVATAAAMVAWMLVERLRSGRISALGLASGAISGLVAITPAAADVTPVGAIVVGALAGSLCAYAIGWKFRFGYDDALDVVGIHLVGGIVGCLALGLVASSAVPGGEGGGILDGGGPGLLAAQAVSIVGVLLYSFAVTWLIAKVIDLIIGFRLPEEIETNGLDHELHSESAYSFDEFEATKDRTLSPSMPPGGEKASSRGGGSDLNVEVDASGPSTR</sequence>
<keyword evidence="6 9" id="KW-0472">Membrane</keyword>
<organism evidence="12 13">
    <name type="scientific">Nocardiopsis alba</name>
    <dbReference type="NCBI Taxonomy" id="53437"/>
    <lineage>
        <taxon>Bacteria</taxon>
        <taxon>Bacillati</taxon>
        <taxon>Actinomycetota</taxon>
        <taxon>Actinomycetes</taxon>
        <taxon>Streptosporangiales</taxon>
        <taxon>Nocardiopsidaceae</taxon>
        <taxon>Nocardiopsis</taxon>
    </lineage>
</organism>
<evidence type="ECO:0000256" key="3">
    <source>
        <dbReference type="ARBA" id="ARBA00022448"/>
    </source>
</evidence>
<evidence type="ECO:0000256" key="10">
    <source>
        <dbReference type="SAM" id="MobiDB-lite"/>
    </source>
</evidence>
<feature type="transmembrane region" description="Helical" evidence="9">
    <location>
        <begin position="102"/>
        <end position="121"/>
    </location>
</feature>
<feature type="transmembrane region" description="Helical" evidence="9">
    <location>
        <begin position="169"/>
        <end position="191"/>
    </location>
</feature>
<keyword evidence="7 9" id="KW-0924">Ammonia transport</keyword>
<comment type="caution">
    <text evidence="12">The sequence shown here is derived from an EMBL/GenBank/DDBJ whole genome shotgun (WGS) entry which is preliminary data.</text>
</comment>
<dbReference type="AlphaFoldDB" id="A0A7K2IV20"/>
<evidence type="ECO:0000256" key="1">
    <source>
        <dbReference type="ARBA" id="ARBA00004141"/>
    </source>
</evidence>
<name>A0A7K2IV20_9ACTN</name>
<dbReference type="EMBL" id="WWHY01000001">
    <property type="protein sequence ID" value="MYR33822.1"/>
    <property type="molecule type" value="Genomic_DNA"/>
</dbReference>
<dbReference type="InterPro" id="IPR024041">
    <property type="entry name" value="NH4_transpt_AmtB-like_dom"/>
</dbReference>
<feature type="domain" description="Ammonium transporter AmtB-like" evidence="11">
    <location>
        <begin position="8"/>
        <end position="413"/>
    </location>
</feature>
<dbReference type="PROSITE" id="PS01219">
    <property type="entry name" value="AMMONIUM_TRANSP"/>
    <property type="match status" value="1"/>
</dbReference>
<evidence type="ECO:0000256" key="6">
    <source>
        <dbReference type="ARBA" id="ARBA00023136"/>
    </source>
</evidence>
<dbReference type="PANTHER" id="PTHR43029">
    <property type="entry name" value="AMMONIUM TRANSPORTER MEP2"/>
    <property type="match status" value="1"/>
</dbReference>
<evidence type="ECO:0000256" key="5">
    <source>
        <dbReference type="ARBA" id="ARBA00022989"/>
    </source>
</evidence>
<dbReference type="Gene3D" id="1.10.3430.10">
    <property type="entry name" value="Ammonium transporter AmtB like domains"/>
    <property type="match status" value="1"/>
</dbReference>
<feature type="region of interest" description="Disordered" evidence="10">
    <location>
        <begin position="422"/>
        <end position="458"/>
    </location>
</feature>
<feature type="transmembrane region" description="Helical" evidence="9">
    <location>
        <begin position="263"/>
        <end position="284"/>
    </location>
</feature>
<dbReference type="InterPro" id="IPR001905">
    <property type="entry name" value="Ammonium_transpt"/>
</dbReference>
<protein>
    <recommendedName>
        <fullName evidence="8 9">Ammonium transporter</fullName>
    </recommendedName>
</protein>
<evidence type="ECO:0000259" key="11">
    <source>
        <dbReference type="Pfam" id="PF00909"/>
    </source>
</evidence>
<keyword evidence="4 9" id="KW-0812">Transmembrane</keyword>
<feature type="transmembrane region" description="Helical" evidence="9">
    <location>
        <begin position="290"/>
        <end position="309"/>
    </location>
</feature>
<evidence type="ECO:0000256" key="9">
    <source>
        <dbReference type="RuleBase" id="RU362002"/>
    </source>
</evidence>
<evidence type="ECO:0000256" key="2">
    <source>
        <dbReference type="ARBA" id="ARBA00005887"/>
    </source>
</evidence>
<accession>A0A7K2IV20</accession>
<dbReference type="SUPFAM" id="SSF111352">
    <property type="entry name" value="Ammonium transporter"/>
    <property type="match status" value="1"/>
</dbReference>
<evidence type="ECO:0000313" key="12">
    <source>
        <dbReference type="EMBL" id="MYR33822.1"/>
    </source>
</evidence>
<dbReference type="Proteomes" id="UP000467124">
    <property type="component" value="Unassembled WGS sequence"/>
</dbReference>
<evidence type="ECO:0000313" key="13">
    <source>
        <dbReference type="Proteomes" id="UP000467124"/>
    </source>
</evidence>
<comment type="similarity">
    <text evidence="2 9">Belongs to the ammonia transporter channel (TC 1.A.11.2) family.</text>
</comment>
<dbReference type="RefSeq" id="WP_017535503.1">
    <property type="nucleotide sequence ID" value="NZ_BAZE01000004.1"/>
</dbReference>
<feature type="transmembrane region" description="Helical" evidence="9">
    <location>
        <begin position="360"/>
        <end position="383"/>
    </location>
</feature>
<evidence type="ECO:0000256" key="4">
    <source>
        <dbReference type="ARBA" id="ARBA00022692"/>
    </source>
</evidence>
<keyword evidence="3 9" id="KW-0813">Transport</keyword>
<dbReference type="GO" id="GO:0008519">
    <property type="term" value="F:ammonium channel activity"/>
    <property type="evidence" value="ECO:0007669"/>
    <property type="project" value="InterPro"/>
</dbReference>
<dbReference type="InterPro" id="IPR029020">
    <property type="entry name" value="Ammonium/urea_transptr"/>
</dbReference>
<evidence type="ECO:0000256" key="8">
    <source>
        <dbReference type="ARBA" id="ARBA00050025"/>
    </source>
</evidence>
<evidence type="ECO:0000256" key="7">
    <source>
        <dbReference type="ARBA" id="ARBA00023177"/>
    </source>
</evidence>
<dbReference type="InterPro" id="IPR018047">
    <property type="entry name" value="Ammonium_transpt_CS"/>
</dbReference>
<feature type="transmembrane region" description="Helical" evidence="9">
    <location>
        <begin position="40"/>
        <end position="58"/>
    </location>
</feature>
<feature type="transmembrane region" description="Helical" evidence="9">
    <location>
        <begin position="128"/>
        <end position="149"/>
    </location>
</feature>
<feature type="transmembrane region" description="Helical" evidence="9">
    <location>
        <begin position="6"/>
        <end position="28"/>
    </location>
</feature>
<dbReference type="GO" id="GO:0005886">
    <property type="term" value="C:plasma membrane"/>
    <property type="evidence" value="ECO:0007669"/>
    <property type="project" value="UniProtKB-SubCell"/>
</dbReference>